<keyword evidence="3" id="KW-1185">Reference proteome</keyword>
<dbReference type="CDD" id="cd00093">
    <property type="entry name" value="HTH_XRE"/>
    <property type="match status" value="1"/>
</dbReference>
<organism evidence="2 3">
    <name type="scientific">Micromonospora rubida</name>
    <dbReference type="NCBI Taxonomy" id="2697657"/>
    <lineage>
        <taxon>Bacteria</taxon>
        <taxon>Bacillati</taxon>
        <taxon>Actinomycetota</taxon>
        <taxon>Actinomycetes</taxon>
        <taxon>Micromonosporales</taxon>
        <taxon>Micromonosporaceae</taxon>
        <taxon>Micromonospora</taxon>
    </lineage>
</organism>
<proteinExistence type="predicted"/>
<gene>
    <name evidence="2" type="ORF">ACH4OY_20145</name>
</gene>
<comment type="caution">
    <text evidence="2">The sequence shown here is derived from an EMBL/GenBank/DDBJ whole genome shotgun (WGS) entry which is preliminary data.</text>
</comment>
<accession>A0ABW7SMQ7</accession>
<evidence type="ECO:0000313" key="3">
    <source>
        <dbReference type="Proteomes" id="UP001611075"/>
    </source>
</evidence>
<dbReference type="PROSITE" id="PS50943">
    <property type="entry name" value="HTH_CROC1"/>
    <property type="match status" value="1"/>
</dbReference>
<dbReference type="Pfam" id="PF13560">
    <property type="entry name" value="HTH_31"/>
    <property type="match status" value="1"/>
</dbReference>
<dbReference type="RefSeq" id="WP_396681778.1">
    <property type="nucleotide sequence ID" value="NZ_JBIRPU010000014.1"/>
</dbReference>
<reference evidence="2 3" key="1">
    <citation type="submission" date="2024-10" db="EMBL/GenBank/DDBJ databases">
        <title>The Natural Products Discovery Center: Release of the First 8490 Sequenced Strains for Exploring Actinobacteria Biosynthetic Diversity.</title>
        <authorList>
            <person name="Kalkreuter E."/>
            <person name="Kautsar S.A."/>
            <person name="Yang D."/>
            <person name="Bader C.D."/>
            <person name="Teijaro C.N."/>
            <person name="Fluegel L."/>
            <person name="Davis C.M."/>
            <person name="Simpson J.R."/>
            <person name="Lauterbach L."/>
            <person name="Steele A.D."/>
            <person name="Gui C."/>
            <person name="Meng S."/>
            <person name="Li G."/>
            <person name="Viehrig K."/>
            <person name="Ye F."/>
            <person name="Su P."/>
            <person name="Kiefer A.F."/>
            <person name="Nichols A."/>
            <person name="Cepeda A.J."/>
            <person name="Yan W."/>
            <person name="Fan B."/>
            <person name="Jiang Y."/>
            <person name="Adhikari A."/>
            <person name="Zheng C.-J."/>
            <person name="Schuster L."/>
            <person name="Cowan T.M."/>
            <person name="Smanski M.J."/>
            <person name="Chevrette M.G."/>
            <person name="De Carvalho L.P.S."/>
            <person name="Shen B."/>
        </authorList>
    </citation>
    <scope>NUCLEOTIDE SEQUENCE [LARGE SCALE GENOMIC DNA]</scope>
    <source>
        <strain evidence="2 3">NPDC021253</strain>
    </source>
</reference>
<dbReference type="SUPFAM" id="SSF47413">
    <property type="entry name" value="lambda repressor-like DNA-binding domains"/>
    <property type="match status" value="1"/>
</dbReference>
<name>A0ABW7SMQ7_9ACTN</name>
<feature type="domain" description="HTH cro/C1-type" evidence="1">
    <location>
        <begin position="18"/>
        <end position="73"/>
    </location>
</feature>
<evidence type="ECO:0000313" key="2">
    <source>
        <dbReference type="EMBL" id="MFI0794976.1"/>
    </source>
</evidence>
<sequence length="412" mass="43763">MTRPVRRTGNELPIGRRVAELRVNRGMNQQVFADRIGKSKSWVDKVERGVRTLDRLSVIQTVAAALGVAPSVLLAGKVQRGPATDTDTDSAVERVREALARYDVPRPGSDGQPASSLRQLDGQVGYAWTAYRNGHHAQVLRMLPDLLGDSRRSHHIQTDDPAAADLPVRVYRLAAQVLAKLGEADLAWLAADRAMTAAAGDTRRAALATVSLAQALRALRRGRLAMAAAATAAQRLDLAPARAFLPEEPALTGSLLTEAALAAAACGAAAATAEFTERAAHLAAAHGERHHGDHDGIGFSPVTVELARALTAMRLGDHHRAVTTHRRATADDAWHRLPAEHRAAHLIDITRAHLDLGDHHAAGRALVTADGIAPAETRLRPAARAALTTVLRAGPAAADVTRLATTIGLTRQ</sequence>
<dbReference type="InterPro" id="IPR010982">
    <property type="entry name" value="Lambda_DNA-bd_dom_sf"/>
</dbReference>
<dbReference type="InterPro" id="IPR001387">
    <property type="entry name" value="Cro/C1-type_HTH"/>
</dbReference>
<dbReference type="SMART" id="SM00530">
    <property type="entry name" value="HTH_XRE"/>
    <property type="match status" value="1"/>
</dbReference>
<evidence type="ECO:0000259" key="1">
    <source>
        <dbReference type="PROSITE" id="PS50943"/>
    </source>
</evidence>
<dbReference type="Gene3D" id="1.10.260.40">
    <property type="entry name" value="lambda repressor-like DNA-binding domains"/>
    <property type="match status" value="1"/>
</dbReference>
<dbReference type="Proteomes" id="UP001611075">
    <property type="component" value="Unassembled WGS sequence"/>
</dbReference>
<dbReference type="EMBL" id="JBIRPU010000014">
    <property type="protein sequence ID" value="MFI0794976.1"/>
    <property type="molecule type" value="Genomic_DNA"/>
</dbReference>
<protein>
    <submittedName>
        <fullName evidence="2">Helix-turn-helix domain-containing protein</fullName>
    </submittedName>
</protein>